<accession>A0A6A5YBT7</accession>
<keyword evidence="4" id="KW-1185">Reference proteome</keyword>
<evidence type="ECO:0000256" key="1">
    <source>
        <dbReference type="SAM" id="MobiDB-lite"/>
    </source>
</evidence>
<name>A0A6A5YBT7_9PEZI</name>
<reference evidence="3" key="1">
    <citation type="journal article" date="2020" name="Stud. Mycol.">
        <title>101 Dothideomycetes genomes: a test case for predicting lifestyles and emergence of pathogens.</title>
        <authorList>
            <person name="Haridas S."/>
            <person name="Albert R."/>
            <person name="Binder M."/>
            <person name="Bloem J."/>
            <person name="Labutti K."/>
            <person name="Salamov A."/>
            <person name="Andreopoulos B."/>
            <person name="Baker S."/>
            <person name="Barry K."/>
            <person name="Bills G."/>
            <person name="Bluhm B."/>
            <person name="Cannon C."/>
            <person name="Castanera R."/>
            <person name="Culley D."/>
            <person name="Daum C."/>
            <person name="Ezra D."/>
            <person name="Gonzalez J."/>
            <person name="Henrissat B."/>
            <person name="Kuo A."/>
            <person name="Liang C."/>
            <person name="Lipzen A."/>
            <person name="Lutzoni F."/>
            <person name="Magnuson J."/>
            <person name="Mondo S."/>
            <person name="Nolan M."/>
            <person name="Ohm R."/>
            <person name="Pangilinan J."/>
            <person name="Park H.-J."/>
            <person name="Ramirez L."/>
            <person name="Alfaro M."/>
            <person name="Sun H."/>
            <person name="Tritt A."/>
            <person name="Yoshinaga Y."/>
            <person name="Zwiers L.-H."/>
            <person name="Turgeon B."/>
            <person name="Goodwin S."/>
            <person name="Spatafora J."/>
            <person name="Crous P."/>
            <person name="Grigoriev I."/>
        </authorList>
    </citation>
    <scope>NUCLEOTIDE SEQUENCE</scope>
    <source>
        <strain evidence="3">CBS 121410</strain>
    </source>
</reference>
<evidence type="ECO:0000313" key="3">
    <source>
        <dbReference type="EMBL" id="KAF2089178.1"/>
    </source>
</evidence>
<dbReference type="Proteomes" id="UP000799776">
    <property type="component" value="Unassembled WGS sequence"/>
</dbReference>
<evidence type="ECO:0000313" key="4">
    <source>
        <dbReference type="Proteomes" id="UP000799776"/>
    </source>
</evidence>
<organism evidence="3 4">
    <name type="scientific">Saccharata proteae CBS 121410</name>
    <dbReference type="NCBI Taxonomy" id="1314787"/>
    <lineage>
        <taxon>Eukaryota</taxon>
        <taxon>Fungi</taxon>
        <taxon>Dikarya</taxon>
        <taxon>Ascomycota</taxon>
        <taxon>Pezizomycotina</taxon>
        <taxon>Dothideomycetes</taxon>
        <taxon>Dothideomycetes incertae sedis</taxon>
        <taxon>Botryosphaeriales</taxon>
        <taxon>Saccharataceae</taxon>
        <taxon>Saccharata</taxon>
    </lineage>
</organism>
<feature type="compositionally biased region" description="Low complexity" evidence="1">
    <location>
        <begin position="42"/>
        <end position="61"/>
    </location>
</feature>
<keyword evidence="2" id="KW-0732">Signal</keyword>
<evidence type="ECO:0000256" key="2">
    <source>
        <dbReference type="SAM" id="SignalP"/>
    </source>
</evidence>
<sequence>MQGAAMLLFITMYSSQSKAAKGATYYVPQGYTTTSTTSNYYAASSTTAASSTRASRGYGRSPRSKDPGTVIHQGGSTYDTTTRDNSGYNN</sequence>
<feature type="region of interest" description="Disordered" evidence="1">
    <location>
        <begin position="42"/>
        <end position="90"/>
    </location>
</feature>
<feature type="chain" id="PRO_5025436705" evidence="2">
    <location>
        <begin position="20"/>
        <end position="90"/>
    </location>
</feature>
<protein>
    <submittedName>
        <fullName evidence="3">Uncharacterized protein</fullName>
    </submittedName>
</protein>
<dbReference type="AlphaFoldDB" id="A0A6A5YBT7"/>
<proteinExistence type="predicted"/>
<dbReference type="EMBL" id="ML978715">
    <property type="protein sequence ID" value="KAF2089178.1"/>
    <property type="molecule type" value="Genomic_DNA"/>
</dbReference>
<feature type="compositionally biased region" description="Polar residues" evidence="1">
    <location>
        <begin position="74"/>
        <end position="90"/>
    </location>
</feature>
<gene>
    <name evidence="3" type="ORF">K490DRAFT_64385</name>
</gene>
<feature type="signal peptide" evidence="2">
    <location>
        <begin position="1"/>
        <end position="19"/>
    </location>
</feature>